<sequence length="109" mass="12090">MRLRVVAALESGTVGSCRQAAQVVQVSERPVGSWRRAYRASGREALAVKRKRRPGPYEPIGGPLWTRPLVAELVRMVTGAVMTERGVGKWLRRTPPAPTSSTRRRRMPG</sequence>
<feature type="region of interest" description="Disordered" evidence="1">
    <location>
        <begin position="88"/>
        <end position="109"/>
    </location>
</feature>
<dbReference type="STRING" id="1352936.M878_44575"/>
<dbReference type="InterPro" id="IPR009057">
    <property type="entry name" value="Homeodomain-like_sf"/>
</dbReference>
<dbReference type="EMBL" id="AWQX01000388">
    <property type="protein sequence ID" value="EST18717.1"/>
    <property type="molecule type" value="Genomic_DNA"/>
</dbReference>
<dbReference type="Proteomes" id="UP000017984">
    <property type="component" value="Chromosome"/>
</dbReference>
<protein>
    <recommendedName>
        <fullName evidence="2">Insertion element IS150 protein InsJ-like helix-turn-helix domain-containing protein</fullName>
    </recommendedName>
</protein>
<dbReference type="InterPro" id="IPR036388">
    <property type="entry name" value="WH-like_DNA-bd_sf"/>
</dbReference>
<evidence type="ECO:0000313" key="3">
    <source>
        <dbReference type="EMBL" id="EST18717.1"/>
    </source>
</evidence>
<keyword evidence="4" id="KW-1185">Reference proteome</keyword>
<evidence type="ECO:0000313" key="4">
    <source>
        <dbReference type="Proteomes" id="UP000017984"/>
    </source>
</evidence>
<name>V6JFQ1_STRRC</name>
<accession>V6JFQ1</accession>
<dbReference type="Pfam" id="PF13518">
    <property type="entry name" value="HTH_28"/>
    <property type="match status" value="1"/>
</dbReference>
<dbReference type="HOGENOM" id="CLU_2182555_0_0_11"/>
<dbReference type="RefSeq" id="WP_023553728.1">
    <property type="nucleotide sequence ID" value="NZ_CM002285.1"/>
</dbReference>
<evidence type="ECO:0000259" key="2">
    <source>
        <dbReference type="Pfam" id="PF13518"/>
    </source>
</evidence>
<dbReference type="InterPro" id="IPR055247">
    <property type="entry name" value="InsJ-like_HTH"/>
</dbReference>
<comment type="caution">
    <text evidence="3">The sequence shown here is derived from an EMBL/GenBank/DDBJ whole genome shotgun (WGS) entry which is preliminary data.</text>
</comment>
<dbReference type="SUPFAM" id="SSF46689">
    <property type="entry name" value="Homeodomain-like"/>
    <property type="match status" value="1"/>
</dbReference>
<feature type="domain" description="Insertion element IS150 protein InsJ-like helix-turn-helix" evidence="2">
    <location>
        <begin position="1"/>
        <end position="54"/>
    </location>
</feature>
<reference evidence="3 4" key="1">
    <citation type="journal article" date="2014" name="Genome Announc.">
        <title>Draft Genome Sequence of Streptomyces roseochromogenes subsp. oscitans DS 12.976, Producer of the Aminocoumarin Antibiotic Clorobiocin.</title>
        <authorList>
            <person name="Ruckert C."/>
            <person name="Kalinowski J."/>
            <person name="Heide L."/>
            <person name="Apel A.K."/>
        </authorList>
    </citation>
    <scope>NUCLEOTIDE SEQUENCE [LARGE SCALE GENOMIC DNA]</scope>
    <source>
        <strain evidence="3 4">DS 12.976</strain>
    </source>
</reference>
<organism evidence="3 4">
    <name type="scientific">Streptomyces roseochromogenus subsp. oscitans DS 12.976</name>
    <dbReference type="NCBI Taxonomy" id="1352936"/>
    <lineage>
        <taxon>Bacteria</taxon>
        <taxon>Bacillati</taxon>
        <taxon>Actinomycetota</taxon>
        <taxon>Actinomycetes</taxon>
        <taxon>Kitasatosporales</taxon>
        <taxon>Streptomycetaceae</taxon>
        <taxon>Streptomyces</taxon>
    </lineage>
</organism>
<gene>
    <name evidence="3" type="ORF">M878_44575</name>
</gene>
<evidence type="ECO:0000256" key="1">
    <source>
        <dbReference type="SAM" id="MobiDB-lite"/>
    </source>
</evidence>
<dbReference type="Gene3D" id="1.10.10.10">
    <property type="entry name" value="Winged helix-like DNA-binding domain superfamily/Winged helix DNA-binding domain"/>
    <property type="match status" value="1"/>
</dbReference>
<proteinExistence type="predicted"/>
<dbReference type="AlphaFoldDB" id="V6JFQ1"/>